<evidence type="ECO:0000256" key="2">
    <source>
        <dbReference type="ARBA" id="ARBA00022747"/>
    </source>
</evidence>
<protein>
    <submittedName>
        <fullName evidence="5">Restriction endonuclease subunit S</fullName>
    </submittedName>
</protein>
<keyword evidence="6" id="KW-1185">Reference proteome</keyword>
<evidence type="ECO:0000256" key="1">
    <source>
        <dbReference type="ARBA" id="ARBA00010923"/>
    </source>
</evidence>
<name>A0A3N0AZ28_9ACTN</name>
<evidence type="ECO:0000259" key="4">
    <source>
        <dbReference type="Pfam" id="PF01420"/>
    </source>
</evidence>
<dbReference type="GO" id="GO:0003677">
    <property type="term" value="F:DNA binding"/>
    <property type="evidence" value="ECO:0007669"/>
    <property type="project" value="UniProtKB-KW"/>
</dbReference>
<dbReference type="SUPFAM" id="SSF116734">
    <property type="entry name" value="DNA methylase specificity domain"/>
    <property type="match status" value="1"/>
</dbReference>
<dbReference type="Gene3D" id="3.90.220.20">
    <property type="entry name" value="DNA methylase specificity domains"/>
    <property type="match status" value="1"/>
</dbReference>
<dbReference type="Gene3D" id="1.10.287.1120">
    <property type="entry name" value="Bipartite methylase S protein"/>
    <property type="match status" value="1"/>
</dbReference>
<dbReference type="InterPro" id="IPR044946">
    <property type="entry name" value="Restrct_endonuc_typeI_TRD_sf"/>
</dbReference>
<dbReference type="GO" id="GO:0009307">
    <property type="term" value="P:DNA restriction-modification system"/>
    <property type="evidence" value="ECO:0007669"/>
    <property type="project" value="UniProtKB-KW"/>
</dbReference>
<proteinExistence type="inferred from homology"/>
<organism evidence="5 6">
    <name type="scientific">Slackia equolifaciens</name>
    <dbReference type="NCBI Taxonomy" id="498718"/>
    <lineage>
        <taxon>Bacteria</taxon>
        <taxon>Bacillati</taxon>
        <taxon>Actinomycetota</taxon>
        <taxon>Coriobacteriia</taxon>
        <taxon>Eggerthellales</taxon>
        <taxon>Eggerthellaceae</taxon>
        <taxon>Slackia</taxon>
    </lineage>
</organism>
<dbReference type="EMBL" id="QIBX01000009">
    <property type="protein sequence ID" value="RNL39938.1"/>
    <property type="molecule type" value="Genomic_DNA"/>
</dbReference>
<dbReference type="AlphaFoldDB" id="A0A3N0AZ28"/>
<feature type="domain" description="Type I restriction modification DNA specificity" evidence="4">
    <location>
        <begin position="38"/>
        <end position="180"/>
    </location>
</feature>
<dbReference type="Proteomes" id="UP000269591">
    <property type="component" value="Unassembled WGS sequence"/>
</dbReference>
<dbReference type="CDD" id="cd17273">
    <property type="entry name" value="RMtype1_S_EcoJA69PI-TRD1-CR1_like"/>
    <property type="match status" value="1"/>
</dbReference>
<dbReference type="InterPro" id="IPR052021">
    <property type="entry name" value="Type-I_RS_S_subunit"/>
</dbReference>
<comment type="caution">
    <text evidence="5">The sequence shown here is derived from an EMBL/GenBank/DDBJ whole genome shotgun (WGS) entry which is preliminary data.</text>
</comment>
<keyword evidence="5" id="KW-0255">Endonuclease</keyword>
<gene>
    <name evidence="5" type="ORF">DMP06_06280</name>
</gene>
<sequence length="253" mass="27671">MGIFCLLSRFAAANDYLEQLLLARYDNFFGSKSTHNGTIADIGDVVGGATPSRKKPEYYCHDGIGWITPKDLSNTSDKFIAHGADDITQAGFDSCSVKKLPPGTVLFSSRAPIGYIAIAADDVTTNQGFKSVVPRTEIGTAFVYCFLVRNKDRIADAGSGTTFPEISGKVMADIELTLPDVDLCAEFEEWAAPLFEQQRCLEEESRQLGNLRDALLSKLMSGEIDVSKVKLPTQLNNHLHASCHYYLDTFVAA</sequence>
<evidence type="ECO:0000313" key="5">
    <source>
        <dbReference type="EMBL" id="RNL39938.1"/>
    </source>
</evidence>
<keyword evidence="5" id="KW-0378">Hydrolase</keyword>
<accession>A0A3N0AZ28</accession>
<keyword evidence="5" id="KW-0540">Nuclease</keyword>
<keyword evidence="3" id="KW-0238">DNA-binding</keyword>
<dbReference type="PANTHER" id="PTHR30408">
    <property type="entry name" value="TYPE-1 RESTRICTION ENZYME ECOKI SPECIFICITY PROTEIN"/>
    <property type="match status" value="1"/>
</dbReference>
<dbReference type="GO" id="GO:0004519">
    <property type="term" value="F:endonuclease activity"/>
    <property type="evidence" value="ECO:0007669"/>
    <property type="project" value="UniProtKB-KW"/>
</dbReference>
<evidence type="ECO:0000256" key="3">
    <source>
        <dbReference type="ARBA" id="ARBA00023125"/>
    </source>
</evidence>
<dbReference type="Pfam" id="PF01420">
    <property type="entry name" value="Methylase_S"/>
    <property type="match status" value="1"/>
</dbReference>
<comment type="similarity">
    <text evidence="1">Belongs to the type-I restriction system S methylase family.</text>
</comment>
<dbReference type="PANTHER" id="PTHR30408:SF12">
    <property type="entry name" value="TYPE I RESTRICTION ENZYME MJAVIII SPECIFICITY SUBUNIT"/>
    <property type="match status" value="1"/>
</dbReference>
<dbReference type="OrthoDB" id="3176407at2"/>
<evidence type="ECO:0000313" key="6">
    <source>
        <dbReference type="Proteomes" id="UP000269591"/>
    </source>
</evidence>
<dbReference type="InterPro" id="IPR000055">
    <property type="entry name" value="Restrct_endonuc_typeI_TRD"/>
</dbReference>
<reference evidence="6" key="1">
    <citation type="submission" date="2018-05" db="EMBL/GenBank/DDBJ databases">
        <title>Genome Sequencing of selected type strains of the family Eggerthellaceae.</title>
        <authorList>
            <person name="Danylec N."/>
            <person name="Stoll D.A."/>
            <person name="Doetsch A."/>
            <person name="Huch M."/>
        </authorList>
    </citation>
    <scope>NUCLEOTIDE SEQUENCE [LARGE SCALE GENOMIC DNA]</scope>
    <source>
        <strain evidence="6">DSM 24851</strain>
    </source>
</reference>
<dbReference type="RefSeq" id="WP_123208892.1">
    <property type="nucleotide sequence ID" value="NZ_JBHTHO010000009.1"/>
</dbReference>
<keyword evidence="2" id="KW-0680">Restriction system</keyword>